<dbReference type="SUPFAM" id="SSF54786">
    <property type="entry name" value="YcfA/nrd intein domain"/>
    <property type="match status" value="1"/>
</dbReference>
<keyword evidence="3" id="KW-0255">Endonuclease</keyword>
<organism evidence="7 8">
    <name type="scientific">Geoglobus acetivorans</name>
    <dbReference type="NCBI Taxonomy" id="565033"/>
    <lineage>
        <taxon>Archaea</taxon>
        <taxon>Methanobacteriati</taxon>
        <taxon>Methanobacteriota</taxon>
        <taxon>Archaeoglobi</taxon>
        <taxon>Archaeoglobales</taxon>
        <taxon>Archaeoglobaceae</taxon>
        <taxon>Geoglobus</taxon>
    </lineage>
</organism>
<sequence>MGRGLKKFGFRVSRQRGSHVSLVKYAGGRKITTVVPLHDELRPGTLLGILKLAEIEKEEFIRSLK</sequence>
<dbReference type="RefSeq" id="WP_203218944.1">
    <property type="nucleotide sequence ID" value="NZ_CP087714.1"/>
</dbReference>
<keyword evidence="1" id="KW-1277">Toxin-antitoxin system</keyword>
<evidence type="ECO:0000256" key="6">
    <source>
        <dbReference type="ARBA" id="ARBA00023016"/>
    </source>
</evidence>
<evidence type="ECO:0000256" key="2">
    <source>
        <dbReference type="ARBA" id="ARBA00022722"/>
    </source>
</evidence>
<keyword evidence="8" id="KW-1185">Reference proteome</keyword>
<accession>A0ABZ3H4E7</accession>
<dbReference type="Pfam" id="PF07927">
    <property type="entry name" value="HicA_toxin"/>
    <property type="match status" value="1"/>
</dbReference>
<keyword evidence="6" id="KW-0346">Stress response</keyword>
<evidence type="ECO:0000256" key="4">
    <source>
        <dbReference type="ARBA" id="ARBA00022801"/>
    </source>
</evidence>
<evidence type="ECO:0000313" key="7">
    <source>
        <dbReference type="EMBL" id="XAT64019.1"/>
    </source>
</evidence>
<evidence type="ECO:0000256" key="1">
    <source>
        <dbReference type="ARBA" id="ARBA00022649"/>
    </source>
</evidence>
<dbReference type="Proteomes" id="UP001492541">
    <property type="component" value="Chromosome"/>
</dbReference>
<dbReference type="EMBL" id="CP087714">
    <property type="protein sequence ID" value="XAT64019.1"/>
    <property type="molecule type" value="Genomic_DNA"/>
</dbReference>
<dbReference type="Gene3D" id="3.30.920.30">
    <property type="entry name" value="Hypothetical protein"/>
    <property type="match status" value="1"/>
</dbReference>
<reference evidence="7 8" key="1">
    <citation type="submission" date="2021-11" db="EMBL/GenBank/DDBJ databases">
        <title>Whole genome of Geoglobus acetivorans.</title>
        <authorList>
            <person name="Liu D."/>
        </authorList>
    </citation>
    <scope>NUCLEOTIDE SEQUENCE [LARGE SCALE GENOMIC DNA]</scope>
    <source>
        <strain evidence="7 8">SBH6</strain>
    </source>
</reference>
<gene>
    <name evidence="7" type="ORF">LPQ35_01240</name>
</gene>
<dbReference type="InterPro" id="IPR038570">
    <property type="entry name" value="HicA_sf"/>
</dbReference>
<keyword evidence="5" id="KW-0694">RNA-binding</keyword>
<protein>
    <submittedName>
        <fullName evidence="7">Type II toxin-antitoxin system HicA family toxin</fullName>
    </submittedName>
</protein>
<evidence type="ECO:0000256" key="5">
    <source>
        <dbReference type="ARBA" id="ARBA00022884"/>
    </source>
</evidence>
<evidence type="ECO:0000256" key="3">
    <source>
        <dbReference type="ARBA" id="ARBA00022759"/>
    </source>
</evidence>
<evidence type="ECO:0000313" key="8">
    <source>
        <dbReference type="Proteomes" id="UP001492541"/>
    </source>
</evidence>
<proteinExistence type="predicted"/>
<dbReference type="InterPro" id="IPR012933">
    <property type="entry name" value="HicA_mRNA_interferase"/>
</dbReference>
<dbReference type="GeneID" id="90448266"/>
<keyword evidence="2" id="KW-0540">Nuclease</keyword>
<name>A0ABZ3H4E7_GEOAI</name>
<keyword evidence="4" id="KW-0378">Hydrolase</keyword>